<dbReference type="Gene3D" id="3.60.21.10">
    <property type="match status" value="1"/>
</dbReference>
<dbReference type="Pfam" id="PF00149">
    <property type="entry name" value="Metallophos"/>
    <property type="match status" value="1"/>
</dbReference>
<dbReference type="PANTHER" id="PTHR12905">
    <property type="entry name" value="METALLOPHOSPHOESTERASE"/>
    <property type="match status" value="1"/>
</dbReference>
<proteinExistence type="predicted"/>
<dbReference type="EMBL" id="MT774380">
    <property type="protein sequence ID" value="QOR58532.1"/>
    <property type="molecule type" value="Genomic_DNA"/>
</dbReference>
<keyword evidence="2" id="KW-0378">Hydrolase</keyword>
<dbReference type="GeneID" id="65129006"/>
<sequence>MKVTAISDIHGNLIDIEPCDTLLICGDISPLEIQRDYIQMTKWFFNEFQKWIMNLPCDRVILTPGNHDFWFEKMITQPQTYLFDKLTILINGEVNIYSDVDDKYYKIFGTPYCKDFGCWAYMPGNTILPSVYSIIPKDVDILMCHDSPQVGYVANIMEHKSETYPNGVPAGNIYLFNEIVEKKPKYVLSGHIHSGDHVLQEYAGTKYANVSILDESYSIKYKPLTFEL</sequence>
<dbReference type="InterPro" id="IPR029052">
    <property type="entry name" value="Metallo-depent_PP-like"/>
</dbReference>
<dbReference type="Proteomes" id="UP000594063">
    <property type="component" value="Segment"/>
</dbReference>
<accession>A0A7M1RXD0</accession>
<evidence type="ECO:0000313" key="2">
    <source>
        <dbReference type="EMBL" id="QOR58532.1"/>
    </source>
</evidence>
<dbReference type="KEGG" id="vg:65129006"/>
<keyword evidence="3" id="KW-1185">Reference proteome</keyword>
<name>A0A7M1RXD0_9CAUD</name>
<reference evidence="2 3" key="1">
    <citation type="submission" date="2020-07" db="EMBL/GenBank/DDBJ databases">
        <title>Taxonomic proposal: Crassvirales, a new order of highly abundant and diverse bacterial viruses.</title>
        <authorList>
            <person name="Shkoporov A.N."/>
            <person name="Stockdale S.R."/>
            <person name="Guerin E."/>
            <person name="Ross R.P."/>
            <person name="Hill C."/>
        </authorList>
    </citation>
    <scope>NUCLEOTIDE SEQUENCE [LARGE SCALE GENOMIC DNA]</scope>
</reference>
<dbReference type="InterPro" id="IPR004843">
    <property type="entry name" value="Calcineurin-like_PHP"/>
</dbReference>
<dbReference type="SUPFAM" id="SSF56300">
    <property type="entry name" value="Metallo-dependent phosphatases"/>
    <property type="match status" value="1"/>
</dbReference>
<dbReference type="RefSeq" id="YP_010110690.1">
    <property type="nucleotide sequence ID" value="NC_055873.1"/>
</dbReference>
<evidence type="ECO:0000313" key="3">
    <source>
        <dbReference type="Proteomes" id="UP000594063"/>
    </source>
</evidence>
<organism evidence="2 3">
    <name type="scientific">uncultured phage cr1_1</name>
    <dbReference type="NCBI Taxonomy" id="2772064"/>
    <lineage>
        <taxon>Viruses</taxon>
        <taxon>Duplodnaviria</taxon>
        <taxon>Heunggongvirae</taxon>
        <taxon>Uroviricota</taxon>
        <taxon>Caudoviricetes</taxon>
        <taxon>Crassvirales</taxon>
        <taxon>Suoliviridae</taxon>
        <taxon>Boorivirinae</taxon>
        <taxon>Culoivirus</taxon>
        <taxon>Culoivirus americanus</taxon>
    </lineage>
</organism>
<dbReference type="InterPro" id="IPR051693">
    <property type="entry name" value="UPF0046_metallophosphoest"/>
</dbReference>
<protein>
    <submittedName>
        <fullName evidence="2">Hydrolase</fullName>
    </submittedName>
</protein>
<evidence type="ECO:0000259" key="1">
    <source>
        <dbReference type="Pfam" id="PF00149"/>
    </source>
</evidence>
<dbReference type="PANTHER" id="PTHR12905:SF0">
    <property type="entry name" value="CALCINEURIN-LIKE PHOSPHOESTERASE DOMAIN-CONTAINING PROTEIN"/>
    <property type="match status" value="1"/>
</dbReference>
<dbReference type="GO" id="GO:0016787">
    <property type="term" value="F:hydrolase activity"/>
    <property type="evidence" value="ECO:0007669"/>
    <property type="project" value="UniProtKB-KW"/>
</dbReference>
<feature type="domain" description="Calcineurin-like phosphoesterase" evidence="1">
    <location>
        <begin position="1"/>
        <end position="194"/>
    </location>
</feature>